<feature type="compositionally biased region" description="Basic and acidic residues" evidence="1">
    <location>
        <begin position="639"/>
        <end position="656"/>
    </location>
</feature>
<sequence>MVKTRKSSGRGKQKSAPSKTAGADSKSKTRVKGGAKKTKKKWSPISDTSPFKGFDHSQPLAQNKENIKGRKLFDDGLAEDENNTFDRLLDPNYKSRFHNIRTYTNKKKVAHESRLLEFQDCKNRESIIRWLNDTHNVFDRLTQTQCDSVRNDDNEVPLTLDMPSVSQMDMSKSNRFNNRNTQTRRSPYRLRARSLNIQIKKNSSVGRSKRYSLAGDTPSMENYYIEEVVTDEEAPIPAEKIIVDLMEDEYLDNIEKAMLQSDSEKKSQKGAKKKPRQLKITTLQCSQNKKNLVDSYPTFNLDDLENYFIENMEKVMNVSRQDAYVSTTQQGVDVQTFSLQDVINTGNNLILMLRKLLGRDDLTELQPMLSNMKEIFTGLNLSRNQMRKASTQTVILENMDKELQTEANVTSVEVQTEDLYECQNCANNNIVIKNNVLPDLVLSDKIVQTEDRMNSLEIQSNNDSQNYAKNHQKLVRISTTSSTASNLSMTEQMERIATPVSNCSLNKTLDDVCFNTEDAVRGEVGQNDQLESLDICFNTEDILRKEGNQNDVKNESGGSKGVKRLLPKSPPRDSEGLQSKRPCNKFINDDLTIDFMSCTERGRRRAPDEEVIQLSEDSDEAQFDEYLVQVMKKYGKNLGDKAEDKAAPKTSKTQEDMEHDNEDNAENLGNRTITQDNVDDVMRAINRDEEMRSILPQENVKVNILQNVVIKSAGNRGGTDDETASETSDDNFFSDVDIVESTPQKKIGSFAERR</sequence>
<evidence type="ECO:0000256" key="1">
    <source>
        <dbReference type="SAM" id="MobiDB-lite"/>
    </source>
</evidence>
<feature type="region of interest" description="Disordered" evidence="1">
    <location>
        <begin position="547"/>
        <end position="583"/>
    </location>
</feature>
<feature type="compositionally biased region" description="Basic residues" evidence="1">
    <location>
        <begin position="1"/>
        <end position="13"/>
    </location>
</feature>
<feature type="region of interest" description="Disordered" evidence="1">
    <location>
        <begin position="639"/>
        <end position="675"/>
    </location>
</feature>
<feature type="compositionally biased region" description="Basic residues" evidence="1">
    <location>
        <begin position="28"/>
        <end position="42"/>
    </location>
</feature>
<dbReference type="EMBL" id="QDEB01042671">
    <property type="protein sequence ID" value="RZC38517.1"/>
    <property type="molecule type" value="Genomic_DNA"/>
</dbReference>
<keyword evidence="3" id="KW-1185">Reference proteome</keyword>
<accession>A0A482W1K8</accession>
<dbReference type="AlphaFoldDB" id="A0A482W1K8"/>
<gene>
    <name evidence="2" type="ORF">BDFB_005284</name>
</gene>
<protein>
    <submittedName>
        <fullName evidence="2">Uncharacterized protein</fullName>
    </submittedName>
</protein>
<comment type="caution">
    <text evidence="2">The sequence shown here is derived from an EMBL/GenBank/DDBJ whole genome shotgun (WGS) entry which is preliminary data.</text>
</comment>
<reference evidence="2 3" key="1">
    <citation type="submission" date="2017-03" db="EMBL/GenBank/DDBJ databases">
        <title>Genome of the blue death feigning beetle - Asbolus verrucosus.</title>
        <authorList>
            <person name="Rider S.D."/>
        </authorList>
    </citation>
    <scope>NUCLEOTIDE SEQUENCE [LARGE SCALE GENOMIC DNA]</scope>
    <source>
        <strain evidence="2">Butters</strain>
        <tissue evidence="2">Head and leg muscle</tissue>
    </source>
</reference>
<evidence type="ECO:0000313" key="3">
    <source>
        <dbReference type="Proteomes" id="UP000292052"/>
    </source>
</evidence>
<feature type="region of interest" description="Disordered" evidence="1">
    <location>
        <begin position="713"/>
        <end position="754"/>
    </location>
</feature>
<dbReference type="Proteomes" id="UP000292052">
    <property type="component" value="Unassembled WGS sequence"/>
</dbReference>
<feature type="compositionally biased region" description="Acidic residues" evidence="1">
    <location>
        <begin position="720"/>
        <end position="729"/>
    </location>
</feature>
<feature type="region of interest" description="Disordered" evidence="1">
    <location>
        <begin position="1"/>
        <end position="62"/>
    </location>
</feature>
<evidence type="ECO:0000313" key="2">
    <source>
        <dbReference type="EMBL" id="RZC38517.1"/>
    </source>
</evidence>
<name>A0A482W1K8_ASBVE</name>
<proteinExistence type="predicted"/>
<dbReference type="STRING" id="1661398.A0A482W1K8"/>
<organism evidence="2 3">
    <name type="scientific">Asbolus verrucosus</name>
    <name type="common">Desert ironclad beetle</name>
    <dbReference type="NCBI Taxonomy" id="1661398"/>
    <lineage>
        <taxon>Eukaryota</taxon>
        <taxon>Metazoa</taxon>
        <taxon>Ecdysozoa</taxon>
        <taxon>Arthropoda</taxon>
        <taxon>Hexapoda</taxon>
        <taxon>Insecta</taxon>
        <taxon>Pterygota</taxon>
        <taxon>Neoptera</taxon>
        <taxon>Endopterygota</taxon>
        <taxon>Coleoptera</taxon>
        <taxon>Polyphaga</taxon>
        <taxon>Cucujiformia</taxon>
        <taxon>Tenebrionidae</taxon>
        <taxon>Pimeliinae</taxon>
        <taxon>Asbolus</taxon>
    </lineage>
</organism>